<dbReference type="EMBL" id="CAJPIN010001009">
    <property type="protein sequence ID" value="CAG2054138.1"/>
    <property type="molecule type" value="Genomic_DNA"/>
</dbReference>
<dbReference type="PANTHER" id="PTHR20837:SF0">
    <property type="entry name" value="COILED-COIL AND C2 DOMAIN-CONTAINING PROTEIN 2A"/>
    <property type="match status" value="1"/>
</dbReference>
<feature type="non-terminal residue" evidence="5">
    <location>
        <position position="1"/>
    </location>
</feature>
<feature type="domain" description="CC2D2A N-terminal C2" evidence="3">
    <location>
        <begin position="544"/>
        <end position="714"/>
    </location>
</feature>
<evidence type="ECO:0000256" key="2">
    <source>
        <dbReference type="SAM" id="MobiDB-lite"/>
    </source>
</evidence>
<feature type="coiled-coil region" evidence="1">
    <location>
        <begin position="395"/>
        <end position="422"/>
    </location>
</feature>
<dbReference type="Proteomes" id="UP001153148">
    <property type="component" value="Unassembled WGS sequence"/>
</dbReference>
<dbReference type="InterPro" id="IPR028928">
    <property type="entry name" value="CC2D2AN-C2"/>
</dbReference>
<keyword evidence="1" id="KW-0175">Coiled coil</keyword>
<comment type="caution">
    <text evidence="5">The sequence shown here is derived from an EMBL/GenBank/DDBJ whole genome shotgun (WGS) entry which is preliminary data.</text>
</comment>
<evidence type="ECO:0000313" key="6">
    <source>
        <dbReference type="Proteomes" id="UP001153148"/>
    </source>
</evidence>
<evidence type="ECO:0000256" key="1">
    <source>
        <dbReference type="SAM" id="Coils"/>
    </source>
</evidence>
<evidence type="ECO:0000259" key="4">
    <source>
        <dbReference type="Pfam" id="PF17661"/>
    </source>
</evidence>
<protein>
    <recommendedName>
        <fullName evidence="7">CC2D2A N-terminal C2 domain-containing protein</fullName>
    </recommendedName>
</protein>
<feature type="region of interest" description="Disordered" evidence="2">
    <location>
        <begin position="68"/>
        <end position="108"/>
    </location>
</feature>
<dbReference type="InterPro" id="IPR041510">
    <property type="entry name" value="DUF5523"/>
</dbReference>
<dbReference type="InterPro" id="IPR052434">
    <property type="entry name" value="Tectonic-like_complex_comp"/>
</dbReference>
<organism evidence="5 6">
    <name type="scientific">Timema podura</name>
    <name type="common">Walking stick</name>
    <dbReference type="NCBI Taxonomy" id="61482"/>
    <lineage>
        <taxon>Eukaryota</taxon>
        <taxon>Metazoa</taxon>
        <taxon>Ecdysozoa</taxon>
        <taxon>Arthropoda</taxon>
        <taxon>Hexapoda</taxon>
        <taxon>Insecta</taxon>
        <taxon>Pterygota</taxon>
        <taxon>Neoptera</taxon>
        <taxon>Polyneoptera</taxon>
        <taxon>Phasmatodea</taxon>
        <taxon>Timematodea</taxon>
        <taxon>Timematoidea</taxon>
        <taxon>Timematidae</taxon>
        <taxon>Timema</taxon>
    </lineage>
</organism>
<gene>
    <name evidence="5" type="ORF">TPAB3V08_LOCUS1173</name>
</gene>
<keyword evidence="6" id="KW-1185">Reference proteome</keyword>
<dbReference type="Pfam" id="PF15625">
    <property type="entry name" value="CC2D2AN-C2"/>
    <property type="match status" value="1"/>
</dbReference>
<sequence>SENEVLASPVKTASNSPSVNQTSSRERRRTRKVIAAKNFEENSTNRVVHNQPLFDTPTKVHKQNVLDSPSIENSQFKNPAREGSSHFSVEESSLDGSRSLTSQSDNRSYRDKLRDRFHAVKDNTNTLCEEAAYDFFLLLWSEDTPSFQQETHNEEERPTSYSPTPLAAEEDEHAKLIPAEILNLKDEWQLVHFLEAEQTDWSNMAAKEQHLLYYPNTQPVPLKDKLEENVEPRYLEEEGLYVGIQPLIPHSNKNKLERRLKSEGNKHWFGDDGELLTLPDPRRPVPYSLPLFLDNVEPVLHVEYKPAFDCAIDNKSILDIDCHFLLELEVCSLTFTHHPLFSQEHILAQKLVEDYHRYIDRVELDFETRLTERLTSLRQARNNLRAIVKLQEEPQQEQLDRLNRYREEIAEARRQRQVEGQNDRHLLSRVLSLWRDMKKLREMQGYTVTPVRILIHREQCKDVQLEQIAWDQKIQHEIEDLEEELRETHNQDLDRYTQELEQWNENNKSISEEKSTEPCPPKHLDLATVRSIAVQSLSKYLRPPGEPRIHLELGTMTLSNTQNNNEKLRQSAVSRCQVFVKVFFNNKEVCQSSKRPLGSNFSVSFQEIFPLCITEWPHTLKLELYEEGGTFNRHLLAEVYIPIPASTTTLQSCEATRHQFSNTQVVTVSHAGVGSGVYISPLPNNLQECLYTSGYIICRVGWGLDELNGTILAPPDKYAAQEKRWSCCADMMGMLDSDGPVNVEKLRAWADKSLLDPNDPTNAAFYNFIKGLDESNHRQVDVIDKPRSCGSLCTESNSCIGSS</sequence>
<feature type="coiled-coil region" evidence="1">
    <location>
        <begin position="471"/>
        <end position="513"/>
    </location>
</feature>
<name>A0ABN7NM86_TIMPD</name>
<dbReference type="PANTHER" id="PTHR20837">
    <property type="entry name" value="CENTROSOMAL PROTEIN-RELATED"/>
    <property type="match status" value="1"/>
</dbReference>
<feature type="compositionally biased region" description="Polar residues" evidence="2">
    <location>
        <begin position="11"/>
        <end position="23"/>
    </location>
</feature>
<evidence type="ECO:0008006" key="7">
    <source>
        <dbReference type="Google" id="ProtNLM"/>
    </source>
</evidence>
<feature type="domain" description="DUF5523" evidence="4">
    <location>
        <begin position="99"/>
        <end position="293"/>
    </location>
</feature>
<evidence type="ECO:0000313" key="5">
    <source>
        <dbReference type="EMBL" id="CAG2054138.1"/>
    </source>
</evidence>
<feature type="compositionally biased region" description="Polar residues" evidence="2">
    <location>
        <begin position="85"/>
        <end position="106"/>
    </location>
</feature>
<evidence type="ECO:0000259" key="3">
    <source>
        <dbReference type="Pfam" id="PF15625"/>
    </source>
</evidence>
<reference evidence="5" key="1">
    <citation type="submission" date="2021-03" db="EMBL/GenBank/DDBJ databases">
        <authorList>
            <person name="Tran Van P."/>
        </authorList>
    </citation>
    <scope>NUCLEOTIDE SEQUENCE</scope>
</reference>
<feature type="region of interest" description="Disordered" evidence="2">
    <location>
        <begin position="1"/>
        <end position="38"/>
    </location>
</feature>
<feature type="compositionally biased region" description="Polar residues" evidence="2">
    <location>
        <begin position="68"/>
        <end position="77"/>
    </location>
</feature>
<accession>A0ABN7NM86</accession>
<proteinExistence type="predicted"/>
<dbReference type="Pfam" id="PF17661">
    <property type="entry name" value="DUF5523"/>
    <property type="match status" value="1"/>
</dbReference>